<dbReference type="PANTHER" id="PTHR23061">
    <property type="entry name" value="DNA POLYMERASE 2 ALPHA 70 KDA SUBUNIT"/>
    <property type="match status" value="1"/>
</dbReference>
<evidence type="ECO:0000256" key="7">
    <source>
        <dbReference type="SAM" id="MobiDB-lite"/>
    </source>
</evidence>
<feature type="domain" description="DNA polymerase alpha/delta/epsilon subunit B" evidence="8">
    <location>
        <begin position="344"/>
        <end position="587"/>
    </location>
</feature>
<keyword evidence="5 6" id="KW-0539">Nucleus</keyword>
<evidence type="ECO:0000259" key="8">
    <source>
        <dbReference type="Pfam" id="PF04042"/>
    </source>
</evidence>
<feature type="compositionally biased region" description="Polar residues" evidence="7">
    <location>
        <begin position="136"/>
        <end position="145"/>
    </location>
</feature>
<keyword evidence="11" id="KW-1185">Reference proteome</keyword>
<dbReference type="OrthoDB" id="336885at2759"/>
<dbReference type="GeneID" id="66117222"/>
<reference evidence="10" key="1">
    <citation type="submission" date="2021-03" db="EMBL/GenBank/DDBJ databases">
        <authorList>
            <person name="Palmer J.M."/>
        </authorList>
    </citation>
    <scope>NUCLEOTIDE SEQUENCE</scope>
    <source>
        <strain evidence="10">ARV_011</strain>
    </source>
</reference>
<dbReference type="InterPro" id="IPR054300">
    <property type="entry name" value="OB_DPOA2"/>
</dbReference>
<evidence type="ECO:0000256" key="5">
    <source>
        <dbReference type="ARBA" id="ARBA00023242"/>
    </source>
</evidence>
<dbReference type="Proteomes" id="UP000790833">
    <property type="component" value="Unassembled WGS sequence"/>
</dbReference>
<evidence type="ECO:0000256" key="3">
    <source>
        <dbReference type="ARBA" id="ARBA00018596"/>
    </source>
</evidence>
<feature type="domain" description="DNA polymerase alpha subunit B OB" evidence="9">
    <location>
        <begin position="203"/>
        <end position="317"/>
    </location>
</feature>
<evidence type="ECO:0000259" key="9">
    <source>
        <dbReference type="Pfam" id="PF22062"/>
    </source>
</evidence>
<keyword evidence="4 6" id="KW-0235">DNA replication</keyword>
<dbReference type="GO" id="GO:0003887">
    <property type="term" value="F:DNA-directed DNA polymerase activity"/>
    <property type="evidence" value="ECO:0007669"/>
    <property type="project" value="UniProtKB-KW"/>
</dbReference>
<dbReference type="Pfam" id="PF22062">
    <property type="entry name" value="OB_DPOA2"/>
    <property type="match status" value="1"/>
</dbReference>
<comment type="subcellular location">
    <subcellularLocation>
        <location evidence="1 6">Nucleus</location>
    </subcellularLocation>
</comment>
<evidence type="ECO:0000313" key="11">
    <source>
        <dbReference type="Proteomes" id="UP000790833"/>
    </source>
</evidence>
<name>A0A9P7VCK6_9ASCO</name>
<keyword evidence="10" id="KW-0548">Nucleotidyltransferase</keyword>
<dbReference type="Pfam" id="PF04042">
    <property type="entry name" value="DNA_pol_E_B"/>
    <property type="match status" value="1"/>
</dbReference>
<evidence type="ECO:0000256" key="4">
    <source>
        <dbReference type="ARBA" id="ARBA00022705"/>
    </source>
</evidence>
<comment type="similarity">
    <text evidence="2 6">Belongs to the DNA polymerase alpha subunit B family.</text>
</comment>
<dbReference type="GO" id="GO:0005658">
    <property type="term" value="C:alpha DNA polymerase:primase complex"/>
    <property type="evidence" value="ECO:0007669"/>
    <property type="project" value="TreeGrafter"/>
</dbReference>
<dbReference type="AlphaFoldDB" id="A0A9P7VCK6"/>
<sequence length="651" mass="72697">MTVDNEFRKEVSNRFGSSSSLTDEVYEKIEELKSTFNCSVEDVFVQWEAYNVTEAFDDLELNIGNLSRLAQFMQTSLSSKNIKTTTPARKLKDARVTRNLNHASSPLGATPTHKKRKTEAVASSPNGSGAPSSVPDYSSPTKPTVESHTILETLNDTVRLSEGYVQLQEDASTSIKPFLMIANYDAAKYKFRTMQMKLLESADVLDEQIDNATQLFQDATKSPEGEPIQISNPCLPSQFEVYTCGRIVPDSPAYNLSQSLNKSSLYLETSRFTGIGQRIPLDLTQISGYSFFPGQIVILKGKNPSGSTFVVSEVFPLPNLPSGEMTREEVNQYKELYHQTGLKIVVLSGPYSNSHSLDFSKFESFMIKLNDEIMPHLVICHGPFIDLNNECIKSGSIPLEDDNSKQNLRNLDEVFTKFISPIFKRLNSRILVVLIPSVRDSVATHCSYPQDVFDRKSLGLPKNVHVHPNPSSFSINDVLIANSNLDIFKDIKEVFSPGDNVSSDRFLRVTKHILQQRRYYPLFPGSKNNSRFVQHKDSTLFDGALATDLVDIQPGGSNLEVPYLPLTEVGEIAPDIMVIPSELKYFARIVDGVVTVNPGSYIKHLNEKGNDSGSYAIISVEAPSLDSLEESEDSLFFKLVDKRTRVDFYHS</sequence>
<gene>
    <name evidence="10" type="primary">POL12</name>
    <name evidence="10" type="ORF">KQ657_003848</name>
</gene>
<feature type="compositionally biased region" description="Low complexity" evidence="7">
    <location>
        <begin position="120"/>
        <end position="135"/>
    </location>
</feature>
<protein>
    <recommendedName>
        <fullName evidence="3 6">DNA polymerase alpha subunit B</fullName>
    </recommendedName>
</protein>
<dbReference type="GO" id="GO:0003677">
    <property type="term" value="F:DNA binding"/>
    <property type="evidence" value="ECO:0007669"/>
    <property type="project" value="InterPro"/>
</dbReference>
<comment type="function">
    <text evidence="6">Accessory subunit of the DNA polymerase alpha complex (also known as the alpha DNA polymerase-primase complex) which plays an essential role in the initiation of DNA synthesis.</text>
</comment>
<evidence type="ECO:0000256" key="1">
    <source>
        <dbReference type="ARBA" id="ARBA00004123"/>
    </source>
</evidence>
<feature type="region of interest" description="Disordered" evidence="7">
    <location>
        <begin position="98"/>
        <end position="145"/>
    </location>
</feature>
<dbReference type="Gene3D" id="3.60.21.60">
    <property type="match status" value="2"/>
</dbReference>
<dbReference type="RefSeq" id="XP_043050867.1">
    <property type="nucleotide sequence ID" value="XM_043194543.1"/>
</dbReference>
<keyword evidence="10" id="KW-0239">DNA-directed DNA polymerase</keyword>
<comment type="caution">
    <text evidence="10">The sequence shown here is derived from an EMBL/GenBank/DDBJ whole genome shotgun (WGS) entry which is preliminary data.</text>
</comment>
<dbReference type="PANTHER" id="PTHR23061:SF12">
    <property type="entry name" value="DNA POLYMERASE ALPHA SUBUNIT B"/>
    <property type="match status" value="1"/>
</dbReference>
<dbReference type="InterPro" id="IPR016722">
    <property type="entry name" value="DNA_pol_alpha_bsu"/>
</dbReference>
<proteinExistence type="inferred from homology"/>
<keyword evidence="10" id="KW-0808">Transferase</keyword>
<accession>A0A9P7VCK6</accession>
<evidence type="ECO:0000313" key="10">
    <source>
        <dbReference type="EMBL" id="KAG7195320.1"/>
    </source>
</evidence>
<dbReference type="EMBL" id="JAHMUF010000004">
    <property type="protein sequence ID" value="KAG7195320.1"/>
    <property type="molecule type" value="Genomic_DNA"/>
</dbReference>
<evidence type="ECO:0000256" key="2">
    <source>
        <dbReference type="ARBA" id="ARBA00007299"/>
    </source>
</evidence>
<dbReference type="PIRSF" id="PIRSF018300">
    <property type="entry name" value="DNA_pol_alph_2"/>
    <property type="match status" value="1"/>
</dbReference>
<dbReference type="GO" id="GO:0006270">
    <property type="term" value="P:DNA replication initiation"/>
    <property type="evidence" value="ECO:0007669"/>
    <property type="project" value="TreeGrafter"/>
</dbReference>
<dbReference type="InterPro" id="IPR007185">
    <property type="entry name" value="DNA_pol_a/d/e_bsu"/>
</dbReference>
<organism evidence="10 11">
    <name type="scientific">Scheffersomyces spartinae</name>
    <dbReference type="NCBI Taxonomy" id="45513"/>
    <lineage>
        <taxon>Eukaryota</taxon>
        <taxon>Fungi</taxon>
        <taxon>Dikarya</taxon>
        <taxon>Ascomycota</taxon>
        <taxon>Saccharomycotina</taxon>
        <taxon>Pichiomycetes</taxon>
        <taxon>Debaryomycetaceae</taxon>
        <taxon>Scheffersomyces</taxon>
    </lineage>
</organism>
<evidence type="ECO:0000256" key="6">
    <source>
        <dbReference type="PIRNR" id="PIRNR018300"/>
    </source>
</evidence>